<dbReference type="InterPro" id="IPR005149">
    <property type="entry name" value="Tscrpt_reg_PadR_N"/>
</dbReference>
<feature type="domain" description="Transcription regulator PadR N-terminal" evidence="1">
    <location>
        <begin position="22"/>
        <end position="88"/>
    </location>
</feature>
<evidence type="ECO:0000313" key="3">
    <source>
        <dbReference type="Proteomes" id="UP000000254"/>
    </source>
</evidence>
<dbReference type="InterPro" id="IPR036388">
    <property type="entry name" value="WH-like_DNA-bd_sf"/>
</dbReference>
<dbReference type="Proteomes" id="UP000000254">
    <property type="component" value="Chromosome"/>
</dbReference>
<dbReference type="GeneID" id="4906946"/>
<protein>
    <submittedName>
        <fullName evidence="2">Transcriptional regulator, PadR family</fullName>
    </submittedName>
</protein>
<dbReference type="AlphaFoldDB" id="A3DLA0"/>
<keyword evidence="3" id="KW-1185">Reference proteome</keyword>
<dbReference type="KEGG" id="smr:Smar_0297"/>
<evidence type="ECO:0000313" key="2">
    <source>
        <dbReference type="EMBL" id="ABN69410.1"/>
    </source>
</evidence>
<dbReference type="InterPro" id="IPR036390">
    <property type="entry name" value="WH_DNA-bd_sf"/>
</dbReference>
<dbReference type="OrthoDB" id="56053at2157"/>
<evidence type="ECO:0000259" key="1">
    <source>
        <dbReference type="Pfam" id="PF03551"/>
    </source>
</evidence>
<dbReference type="STRING" id="399550.Smar_0297"/>
<dbReference type="SUPFAM" id="SSF46785">
    <property type="entry name" value="Winged helix' DNA-binding domain"/>
    <property type="match status" value="1"/>
</dbReference>
<accession>A3DLA0</accession>
<dbReference type="Gene3D" id="1.10.10.10">
    <property type="entry name" value="Winged helix-like DNA-binding domain superfamily/Winged helix DNA-binding domain"/>
    <property type="match status" value="1"/>
</dbReference>
<dbReference type="Pfam" id="PF03551">
    <property type="entry name" value="PadR"/>
    <property type="match status" value="1"/>
</dbReference>
<dbReference type="HOGENOM" id="CLU_063440_9_1_2"/>
<dbReference type="RefSeq" id="WP_011838601.1">
    <property type="nucleotide sequence ID" value="NC_009033.1"/>
</dbReference>
<name>A3DLA0_STAMF</name>
<reference evidence="3" key="1">
    <citation type="journal article" date="2009" name="BMC Genomics">
        <title>The complete genome sequence of Staphylothermus marinus reveals differences in sulfur metabolism among heterotrophic Crenarchaeota.</title>
        <authorList>
            <person name="Anderson I.J."/>
            <person name="Dharmarajan L."/>
            <person name="Rodriguez J."/>
            <person name="Hooper S."/>
            <person name="Porat I."/>
            <person name="Ulrich L.E."/>
            <person name="Elkins J.G."/>
            <person name="Mavromatis K."/>
            <person name="Sun H."/>
            <person name="Land M."/>
            <person name="Lapidus A."/>
            <person name="Lucas S."/>
            <person name="Barry K."/>
            <person name="Huber H."/>
            <person name="Zhulin I.B."/>
            <person name="Whitman W.B."/>
            <person name="Mukhopadhyay B."/>
            <person name="Woese C."/>
            <person name="Bristow J."/>
            <person name="Kyrpides N."/>
        </authorList>
    </citation>
    <scope>NUCLEOTIDE SEQUENCE [LARGE SCALE GENOMIC DNA]</scope>
    <source>
        <strain evidence="3">ATCC 43588 / DSM 3639 / JCM 9404 / F1</strain>
    </source>
</reference>
<dbReference type="EMBL" id="CP000575">
    <property type="protein sequence ID" value="ABN69410.1"/>
    <property type="molecule type" value="Genomic_DNA"/>
</dbReference>
<gene>
    <name evidence="2" type="ordered locus">Smar_0297</name>
</gene>
<sequence>MTIKAVERLKRKITVENLWIYILKIIMDHGEIRGYDARKYLREEYDIKVPAITTYTVIYRMEREGLIKKISNGEKYYKITEKGYEAFKQGINLIKELLSKLVLNNSVRDKTNSSNQFIDENKT</sequence>
<organism evidence="2 3">
    <name type="scientific">Staphylothermus marinus (strain ATCC 43588 / DSM 3639 / JCM 9404 / F1)</name>
    <dbReference type="NCBI Taxonomy" id="399550"/>
    <lineage>
        <taxon>Archaea</taxon>
        <taxon>Thermoproteota</taxon>
        <taxon>Thermoprotei</taxon>
        <taxon>Desulfurococcales</taxon>
        <taxon>Desulfurococcaceae</taxon>
        <taxon>Staphylothermus</taxon>
    </lineage>
</organism>
<reference evidence="2 3" key="2">
    <citation type="journal article" date="2009" name="Stand. Genomic Sci.">
        <title>Complete genome sequence of Staphylothermus marinus Stetter and Fiala 1986 type strain F1.</title>
        <authorList>
            <person name="Anderson I.J."/>
            <person name="Sun H."/>
            <person name="Lapidus A."/>
            <person name="Copeland A."/>
            <person name="Glavina Del Rio T."/>
            <person name="Tice H."/>
            <person name="Dalin E."/>
            <person name="Lucas S."/>
            <person name="Barry K."/>
            <person name="Land M."/>
            <person name="Richardson P."/>
            <person name="Huber H."/>
            <person name="Kyrpides N.C."/>
        </authorList>
    </citation>
    <scope>NUCLEOTIDE SEQUENCE [LARGE SCALE GENOMIC DNA]</scope>
    <source>
        <strain evidence="3">ATCC 43588 / DSM 3639 / JCM 9404 / F1</strain>
    </source>
</reference>
<proteinExistence type="predicted"/>
<dbReference type="eggNOG" id="arCOG00001">
    <property type="taxonomic scope" value="Archaea"/>
</dbReference>